<dbReference type="RefSeq" id="WP_089218541.1">
    <property type="nucleotide sequence ID" value="NZ_FZOS01000004.1"/>
</dbReference>
<dbReference type="OrthoDB" id="7589561at2"/>
<evidence type="ECO:0000313" key="1">
    <source>
        <dbReference type="EMBL" id="SNS29147.1"/>
    </source>
</evidence>
<dbReference type="EMBL" id="FZOS01000040">
    <property type="protein sequence ID" value="SNT09483.1"/>
    <property type="molecule type" value="Genomic_DNA"/>
</dbReference>
<proteinExistence type="predicted"/>
<reference evidence="3" key="2">
    <citation type="submission" date="2017-06" db="EMBL/GenBank/DDBJ databases">
        <authorList>
            <person name="Varghese N."/>
            <person name="Submissions S."/>
        </authorList>
    </citation>
    <scope>NUCLEOTIDE SEQUENCE [LARGE SCALE GENOMIC DNA]</scope>
    <source>
        <strain evidence="3">LNB2</strain>
    </source>
</reference>
<dbReference type="EMBL" id="FZOS01000004">
    <property type="protein sequence ID" value="SNS29147.1"/>
    <property type="molecule type" value="Genomic_DNA"/>
</dbReference>
<organism evidence="1 3">
    <name type="scientific">Edaphosphingomonas laterariae</name>
    <dbReference type="NCBI Taxonomy" id="861865"/>
    <lineage>
        <taxon>Bacteria</taxon>
        <taxon>Pseudomonadati</taxon>
        <taxon>Pseudomonadota</taxon>
        <taxon>Alphaproteobacteria</taxon>
        <taxon>Sphingomonadales</taxon>
        <taxon>Rhizorhabdaceae</taxon>
        <taxon>Edaphosphingomonas</taxon>
    </lineage>
</organism>
<name>A0A239DA86_9SPHN</name>
<accession>A0A239DA86</accession>
<protein>
    <submittedName>
        <fullName evidence="1">Uncharacterized protein</fullName>
    </submittedName>
</protein>
<reference evidence="1" key="1">
    <citation type="submission" date="2017-06" db="EMBL/GenBank/DDBJ databases">
        <authorList>
            <person name="Kim H.J."/>
            <person name="Triplett B.A."/>
        </authorList>
    </citation>
    <scope>NUCLEOTIDE SEQUENCE [LARGE SCALE GENOMIC DNA]</scope>
    <source>
        <strain evidence="1">LNB2</strain>
    </source>
</reference>
<keyword evidence="3" id="KW-1185">Reference proteome</keyword>
<dbReference type="AlphaFoldDB" id="A0A239DA86"/>
<evidence type="ECO:0000313" key="2">
    <source>
        <dbReference type="EMBL" id="SNT09483.1"/>
    </source>
</evidence>
<dbReference type="Proteomes" id="UP000198281">
    <property type="component" value="Unassembled WGS sequence"/>
</dbReference>
<sequence>MGAKMASATRSALYDKHGREIMVGDILKVFHFIGRRNKHHFMFKQVMREQKLGKGVEDYFYISHLNFRDDGYHLHRDGSVLGDYEIVQSIDAQFDRRPRIDPKEPRP</sequence>
<evidence type="ECO:0000313" key="3">
    <source>
        <dbReference type="Proteomes" id="UP000198281"/>
    </source>
</evidence>
<gene>
    <name evidence="1" type="ORF">SAMN06295912_1042</name>
    <name evidence="2" type="ORF">SAMN06295912_1402</name>
</gene>